<dbReference type="STRING" id="1079.BVIR_331"/>
<dbReference type="SUPFAM" id="SSF102588">
    <property type="entry name" value="LmbE-like"/>
    <property type="match status" value="1"/>
</dbReference>
<keyword evidence="3" id="KW-1185">Reference proteome</keyword>
<evidence type="ECO:0000313" key="1">
    <source>
        <dbReference type="EMBL" id="BAR98604.1"/>
    </source>
</evidence>
<accession>A0A0H5BBV6</accession>
<dbReference type="KEGG" id="bvr:BVIR_331"/>
<dbReference type="EMBL" id="AP014854">
    <property type="protein sequence ID" value="BAR98604.1"/>
    <property type="molecule type" value="Genomic_DNA"/>
</dbReference>
<dbReference type="Proteomes" id="UP000065734">
    <property type="component" value="Chromosome I"/>
</dbReference>
<name>A0A0H5BBV6_BLAVI</name>
<evidence type="ECO:0000313" key="2">
    <source>
        <dbReference type="EMBL" id="CUU44052.1"/>
    </source>
</evidence>
<dbReference type="InterPro" id="IPR003737">
    <property type="entry name" value="GlcNAc_PI_deacetylase-related"/>
</dbReference>
<reference evidence="1" key="1">
    <citation type="journal article" date="2015" name="Genome Announc.">
        <title>Complete Genome Sequence of the Bacteriochlorophyll b-Producing Photosynthetic Bacterium Blastochloris viridis.</title>
        <authorList>
            <person name="Tsukatani Y."/>
            <person name="Hirose Y."/>
            <person name="Harada J."/>
            <person name="Misawa N."/>
            <person name="Mori K."/>
            <person name="Inoue K."/>
            <person name="Tamiaki H."/>
        </authorList>
    </citation>
    <scope>NUCLEOTIDE SEQUENCE [LARGE SCALE GENOMIC DNA]</scope>
    <source>
        <strain evidence="1">DSM 133</strain>
    </source>
</reference>
<proteinExistence type="predicted"/>
<dbReference type="EMBL" id="LN907867">
    <property type="protein sequence ID" value="CUU44052.1"/>
    <property type="molecule type" value="Genomic_DNA"/>
</dbReference>
<reference evidence="3" key="3">
    <citation type="journal article" date="2016" name="Genome Announc.">
        <title>Revised genome sequence of the purple photosynthetic bacterium Blastochloris viridis.</title>
        <authorList>
            <person name="Liu L.N."/>
            <person name="Faulkner M."/>
            <person name="Liu X."/>
            <person name="Huang F."/>
            <person name="Darby A.C."/>
            <person name="Hall N."/>
        </authorList>
    </citation>
    <scope>NUCLEOTIDE SEQUENCE [LARGE SCALE GENOMIC DNA]</scope>
    <source>
        <strain evidence="3">ATCC 19567 / DSM 133 / F</strain>
    </source>
</reference>
<evidence type="ECO:0008006" key="4">
    <source>
        <dbReference type="Google" id="ProtNLM"/>
    </source>
</evidence>
<dbReference type="OrthoDB" id="9790023at2"/>
<reference evidence="2" key="2">
    <citation type="submission" date="2015-11" db="EMBL/GenBank/DDBJ databases">
        <authorList>
            <person name="Zhang Y."/>
            <person name="Guo Z."/>
        </authorList>
    </citation>
    <scope>NUCLEOTIDE SEQUENCE</scope>
    <source>
        <strain evidence="2">1</strain>
    </source>
</reference>
<protein>
    <recommendedName>
        <fullName evidence="4">GlcNAc-PI de-N-acetylase</fullName>
    </recommendedName>
</protein>
<sequence>MSGREVFLSPHPDDAVWSCGIELLGVAAAGARPLVVTVFDGDAALPGEGWRRVATPALRRAENAAALAQIGADALSLGLVDAALRTVGGAPIYADAQALRGPLATADRALPVVIAARLAAVVHAGDRLHVPAGGAGAHVDHRVVRLAAAGIAAPQRHYPDFPYAPRRHPAAADAVEPWIAAAALYRSQAVGLFGNRAALAAALRAWNGDSDVTAPRR</sequence>
<evidence type="ECO:0000313" key="3">
    <source>
        <dbReference type="Proteomes" id="UP000065734"/>
    </source>
</evidence>
<dbReference type="Pfam" id="PF02585">
    <property type="entry name" value="PIG-L"/>
    <property type="match status" value="1"/>
</dbReference>
<organism evidence="2 3">
    <name type="scientific">Blastochloris viridis</name>
    <name type="common">Rhodopseudomonas viridis</name>
    <dbReference type="NCBI Taxonomy" id="1079"/>
    <lineage>
        <taxon>Bacteria</taxon>
        <taxon>Pseudomonadati</taxon>
        <taxon>Pseudomonadota</taxon>
        <taxon>Alphaproteobacteria</taxon>
        <taxon>Hyphomicrobiales</taxon>
        <taxon>Blastochloridaceae</taxon>
        <taxon>Blastochloris</taxon>
    </lineage>
</organism>
<gene>
    <name evidence="1" type="ORF">BV133_1011</name>
    <name evidence="2" type="ORF">BVIRIDIS_30980</name>
</gene>
<dbReference type="AlphaFoldDB" id="A0A0H5BBV6"/>
<dbReference type="InterPro" id="IPR024078">
    <property type="entry name" value="LmbE-like_dom_sf"/>
</dbReference>
<dbReference type="Gene3D" id="3.40.50.10320">
    <property type="entry name" value="LmbE-like"/>
    <property type="match status" value="1"/>
</dbReference>
<dbReference type="RefSeq" id="WP_055036143.1">
    <property type="nucleotide sequence ID" value="NZ_AP014854.2"/>
</dbReference>